<dbReference type="SUPFAM" id="SSF160996">
    <property type="entry name" value="HI0933 insert domain-like"/>
    <property type="match status" value="1"/>
</dbReference>
<sequence>MFGYDAVIIGAGASGLFCALTAARRGLSVAVFDHNNQTGKKLKITGGGRCNFGNTRVGPENFLSDNPHFVLSALSRFKALDFKAFLEENGLSSVEERHGQLFCRQGAQAVADLLERLCQQHGVHFYMGARIKNIERTENFRVFWSGGAVFGANLVVAAGGLAWPQTGSSCFGYGVAETFGLELVEPRPALAPLVMGPGWGMAALSGISLPVRISVGATAFEDDLLFTHKGLSGPAALQISSYWRTGKPVTLNLTPTASPEETLQKARNTKSQVKTVLSKLLPARLAGMVVPPEIGAKPVAQLRKEEAAWIVKRLTAWEFTPKEVAGYKKAEVTAGGVNTKAISSKTMESLGVPGLYFTGEVMDVTGQLGGYNLHWAWASGYAAAQSMRPADRP</sequence>
<keyword evidence="4" id="KW-0472">Membrane</keyword>
<keyword evidence="4" id="KW-0812">Transmembrane</keyword>
<evidence type="ECO:0000256" key="1">
    <source>
        <dbReference type="ARBA" id="ARBA00001974"/>
    </source>
</evidence>
<dbReference type="GO" id="GO:0004324">
    <property type="term" value="F:ferredoxin-NADP+ reductase activity"/>
    <property type="evidence" value="ECO:0007669"/>
    <property type="project" value="UniProtKB-EC"/>
</dbReference>
<evidence type="ECO:0000256" key="2">
    <source>
        <dbReference type="ARBA" id="ARBA00022630"/>
    </source>
</evidence>
<name>A0A6V8LNR8_9BACT</name>
<feature type="domain" description="RsdA/BaiN/AoA(So)-like Rossmann fold-like" evidence="5">
    <location>
        <begin position="5"/>
        <end position="385"/>
    </location>
</feature>
<reference evidence="7 8" key="2">
    <citation type="submission" date="2020-05" db="EMBL/GenBank/DDBJ databases">
        <title>Draft genome sequence of Desulfovibrio sp. strainFSS-1.</title>
        <authorList>
            <person name="Shimoshige H."/>
            <person name="Kobayashi H."/>
            <person name="Maekawa T."/>
        </authorList>
    </citation>
    <scope>NUCLEOTIDE SEQUENCE [LARGE SCALE GENOMIC DNA]</scope>
    <source>
        <strain evidence="7 8">SIID29052-01</strain>
    </source>
</reference>
<dbReference type="Gene3D" id="2.40.30.10">
    <property type="entry name" value="Translation factors"/>
    <property type="match status" value="1"/>
</dbReference>
<dbReference type="Proteomes" id="UP000494245">
    <property type="component" value="Unassembled WGS sequence"/>
</dbReference>
<feature type="transmembrane region" description="Helical" evidence="4">
    <location>
        <begin position="142"/>
        <end position="163"/>
    </location>
</feature>
<keyword evidence="7" id="KW-0560">Oxidoreductase</keyword>
<evidence type="ECO:0000313" key="8">
    <source>
        <dbReference type="Proteomes" id="UP000494245"/>
    </source>
</evidence>
<dbReference type="PANTHER" id="PTHR42887:SF2">
    <property type="entry name" value="OS12G0638800 PROTEIN"/>
    <property type="match status" value="1"/>
</dbReference>
<dbReference type="Gene3D" id="1.10.8.260">
    <property type="entry name" value="HI0933 insert domain-like"/>
    <property type="match status" value="1"/>
</dbReference>
<dbReference type="InterPro" id="IPR055178">
    <property type="entry name" value="RsdA/BaiN/AoA(So)-like_dom"/>
</dbReference>
<dbReference type="Gene3D" id="3.50.50.60">
    <property type="entry name" value="FAD/NAD(P)-binding domain"/>
    <property type="match status" value="1"/>
</dbReference>
<accession>A0A6V8LNR8</accession>
<evidence type="ECO:0000313" key="7">
    <source>
        <dbReference type="EMBL" id="GFK93344.1"/>
    </source>
</evidence>
<comment type="caution">
    <text evidence="7">The sequence shown here is derived from an EMBL/GenBank/DDBJ whole genome shotgun (WGS) entry which is preliminary data.</text>
</comment>
<keyword evidence="3" id="KW-0274">FAD</keyword>
<dbReference type="Pfam" id="PF03486">
    <property type="entry name" value="HI0933_like"/>
    <property type="match status" value="1"/>
</dbReference>
<feature type="transmembrane region" description="Helical" evidence="4">
    <location>
        <begin position="6"/>
        <end position="23"/>
    </location>
</feature>
<dbReference type="EC" id="1.18.1.2" evidence="7"/>
<dbReference type="Pfam" id="PF22780">
    <property type="entry name" value="HI0933_like_1st"/>
    <property type="match status" value="1"/>
</dbReference>
<dbReference type="InterPro" id="IPR057661">
    <property type="entry name" value="RsdA/BaiN/AoA(So)_Rossmann"/>
</dbReference>
<organism evidence="7 8">
    <name type="scientific">Fundidesulfovibrio magnetotacticus</name>
    <dbReference type="NCBI Taxonomy" id="2730080"/>
    <lineage>
        <taxon>Bacteria</taxon>
        <taxon>Pseudomonadati</taxon>
        <taxon>Thermodesulfobacteriota</taxon>
        <taxon>Desulfovibrionia</taxon>
        <taxon>Desulfovibrionales</taxon>
        <taxon>Desulfovibrionaceae</taxon>
        <taxon>Fundidesulfovibrio</taxon>
    </lineage>
</organism>
<dbReference type="SUPFAM" id="SSF51905">
    <property type="entry name" value="FAD/NAD(P)-binding domain"/>
    <property type="match status" value="1"/>
</dbReference>
<keyword evidence="2" id="KW-0285">Flavoprotein</keyword>
<dbReference type="PRINTS" id="PR00411">
    <property type="entry name" value="PNDRDTASEI"/>
</dbReference>
<dbReference type="AlphaFoldDB" id="A0A6V8LNR8"/>
<dbReference type="RefSeq" id="WP_173082285.1">
    <property type="nucleotide sequence ID" value="NZ_BLTE01000004.1"/>
</dbReference>
<protein>
    <submittedName>
        <fullName evidence="7">Ferredoxin--NADP reductase</fullName>
        <ecNumber evidence="7">1.18.1.2</ecNumber>
    </submittedName>
</protein>
<dbReference type="InterPro" id="IPR036188">
    <property type="entry name" value="FAD/NAD-bd_sf"/>
</dbReference>
<keyword evidence="4" id="KW-1133">Transmembrane helix</keyword>
<evidence type="ECO:0000259" key="5">
    <source>
        <dbReference type="Pfam" id="PF03486"/>
    </source>
</evidence>
<dbReference type="InterPro" id="IPR004792">
    <property type="entry name" value="BaiN-like"/>
</dbReference>
<feature type="domain" description="RsdA/BaiN/AoA(So)-like insert" evidence="6">
    <location>
        <begin position="187"/>
        <end position="332"/>
    </location>
</feature>
<comment type="cofactor">
    <cofactor evidence="1">
        <name>FAD</name>
        <dbReference type="ChEBI" id="CHEBI:57692"/>
    </cofactor>
</comment>
<dbReference type="NCBIfam" id="TIGR00275">
    <property type="entry name" value="aminoacetone oxidase family FAD-binding enzyme"/>
    <property type="match status" value="1"/>
</dbReference>
<dbReference type="InterPro" id="IPR023166">
    <property type="entry name" value="BaiN-like_dom_sf"/>
</dbReference>
<evidence type="ECO:0000256" key="4">
    <source>
        <dbReference type="SAM" id="Phobius"/>
    </source>
</evidence>
<keyword evidence="8" id="KW-1185">Reference proteome</keyword>
<proteinExistence type="predicted"/>
<dbReference type="EMBL" id="BLTE01000004">
    <property type="protein sequence ID" value="GFK93344.1"/>
    <property type="molecule type" value="Genomic_DNA"/>
</dbReference>
<dbReference type="PANTHER" id="PTHR42887">
    <property type="entry name" value="OS12G0638800 PROTEIN"/>
    <property type="match status" value="1"/>
</dbReference>
<evidence type="ECO:0000256" key="3">
    <source>
        <dbReference type="ARBA" id="ARBA00022827"/>
    </source>
</evidence>
<gene>
    <name evidence="7" type="ORF">NNJEOMEG_01176</name>
</gene>
<reference evidence="7 8" key="1">
    <citation type="submission" date="2020-04" db="EMBL/GenBank/DDBJ databases">
        <authorList>
            <consortium name="Desulfovibrio sp. FSS-1 genome sequencing consortium"/>
            <person name="Shimoshige H."/>
            <person name="Kobayashi H."/>
            <person name="Maekawa T."/>
        </authorList>
    </citation>
    <scope>NUCLEOTIDE SEQUENCE [LARGE SCALE GENOMIC DNA]</scope>
    <source>
        <strain evidence="7 8">SIID29052-01</strain>
    </source>
</reference>
<evidence type="ECO:0000259" key="6">
    <source>
        <dbReference type="Pfam" id="PF22780"/>
    </source>
</evidence>